<dbReference type="Proteomes" id="UP000822688">
    <property type="component" value="Chromosome 9"/>
</dbReference>
<dbReference type="PANTHER" id="PTHR48258">
    <property type="entry name" value="DUF4218 DOMAIN-CONTAINING PROTEIN-RELATED"/>
    <property type="match status" value="1"/>
</dbReference>
<evidence type="ECO:0000313" key="2">
    <source>
        <dbReference type="EMBL" id="KAG0560920.1"/>
    </source>
</evidence>
<gene>
    <name evidence="2" type="ORF">KC19_9G024700</name>
</gene>
<keyword evidence="3" id="KW-1185">Reference proteome</keyword>
<reference evidence="2" key="1">
    <citation type="submission" date="2020-06" db="EMBL/GenBank/DDBJ databases">
        <title>WGS assembly of Ceratodon purpureus strain R40.</title>
        <authorList>
            <person name="Carey S.B."/>
            <person name="Jenkins J."/>
            <person name="Shu S."/>
            <person name="Lovell J.T."/>
            <person name="Sreedasyam A."/>
            <person name="Maumus F."/>
            <person name="Tiley G.P."/>
            <person name="Fernandez-Pozo N."/>
            <person name="Barry K."/>
            <person name="Chen C."/>
            <person name="Wang M."/>
            <person name="Lipzen A."/>
            <person name="Daum C."/>
            <person name="Saski C.A."/>
            <person name="Payton A.C."/>
            <person name="Mcbreen J.C."/>
            <person name="Conrad R.E."/>
            <person name="Kollar L.M."/>
            <person name="Olsson S."/>
            <person name="Huttunen S."/>
            <person name="Landis J.B."/>
            <person name="Wickett N.J."/>
            <person name="Johnson M.G."/>
            <person name="Rensing S.A."/>
            <person name="Grimwood J."/>
            <person name="Schmutz J."/>
            <person name="Mcdaniel S.F."/>
        </authorList>
    </citation>
    <scope>NUCLEOTIDE SEQUENCE</scope>
    <source>
        <strain evidence="2">R40</strain>
    </source>
</reference>
<accession>A0A8T0GPI6</accession>
<dbReference type="AlphaFoldDB" id="A0A8T0GPI6"/>
<dbReference type="EMBL" id="CM026430">
    <property type="protein sequence ID" value="KAG0560920.1"/>
    <property type="molecule type" value="Genomic_DNA"/>
</dbReference>
<feature type="region of interest" description="Disordered" evidence="1">
    <location>
        <begin position="277"/>
        <end position="317"/>
    </location>
</feature>
<evidence type="ECO:0000256" key="1">
    <source>
        <dbReference type="SAM" id="MobiDB-lite"/>
    </source>
</evidence>
<dbReference type="PANTHER" id="PTHR48258:SF14">
    <property type="entry name" value="OS02G0583300 PROTEIN"/>
    <property type="match status" value="1"/>
</dbReference>
<sequence length="358" mass="40781">MVEESLGFCTEYFKLFKHTRRRVWDPEEEMRDAGELLVGNPMQKRLSTMELGQVHDYVIRHSVYTAELLSAWVEEESDWQLQRGEFRAQHQRGPRRPTTYPYPEHLAGSFPSFGSWLNSHVRTLRNEGFPVSAELIELHCPPSHIALSFKAMWAFGCHYRCNTESEESFVSFDSGVASVSEDASTIDVGIVKQILLITYGKVSCVVLQADWIKSTEQGRAAIKKDRLGFWSVLFNARDRGPRLNPYVFPASISQVYFMDDGVHEGWKVVLRHDPRSRRVTEEKDTPEFDSAGECFPPPNGGVTSENEFPPYAAPNPVEEAPLGTEYVQVVEEQDGLINEDDFLDDADYADEIALQYVE</sequence>
<proteinExistence type="predicted"/>
<comment type="caution">
    <text evidence="2">The sequence shown here is derived from an EMBL/GenBank/DDBJ whole genome shotgun (WGS) entry which is preliminary data.</text>
</comment>
<feature type="compositionally biased region" description="Basic and acidic residues" evidence="1">
    <location>
        <begin position="277"/>
        <end position="286"/>
    </location>
</feature>
<protein>
    <recommendedName>
        <fullName evidence="4">DUF4216 domain-containing protein</fullName>
    </recommendedName>
</protein>
<evidence type="ECO:0000313" key="3">
    <source>
        <dbReference type="Proteomes" id="UP000822688"/>
    </source>
</evidence>
<organism evidence="2 3">
    <name type="scientific">Ceratodon purpureus</name>
    <name type="common">Fire moss</name>
    <name type="synonym">Dicranum purpureum</name>
    <dbReference type="NCBI Taxonomy" id="3225"/>
    <lineage>
        <taxon>Eukaryota</taxon>
        <taxon>Viridiplantae</taxon>
        <taxon>Streptophyta</taxon>
        <taxon>Embryophyta</taxon>
        <taxon>Bryophyta</taxon>
        <taxon>Bryophytina</taxon>
        <taxon>Bryopsida</taxon>
        <taxon>Dicranidae</taxon>
        <taxon>Pseudoditrichales</taxon>
        <taxon>Ditrichaceae</taxon>
        <taxon>Ceratodon</taxon>
    </lineage>
</organism>
<name>A0A8T0GPI6_CERPU</name>
<evidence type="ECO:0008006" key="4">
    <source>
        <dbReference type="Google" id="ProtNLM"/>
    </source>
</evidence>